<proteinExistence type="predicted"/>
<protein>
    <submittedName>
        <fullName evidence="2">Uncharacterized protein</fullName>
    </submittedName>
</protein>
<feature type="compositionally biased region" description="Low complexity" evidence="1">
    <location>
        <begin position="59"/>
        <end position="74"/>
    </location>
</feature>
<gene>
    <name evidence="2" type="ORF">QBC42DRAFT_283534</name>
</gene>
<accession>A0AAV9HYG4</accession>
<evidence type="ECO:0000256" key="1">
    <source>
        <dbReference type="SAM" id="MobiDB-lite"/>
    </source>
</evidence>
<dbReference type="AlphaFoldDB" id="A0AAV9HYG4"/>
<evidence type="ECO:0000313" key="3">
    <source>
        <dbReference type="Proteomes" id="UP001321749"/>
    </source>
</evidence>
<dbReference type="Proteomes" id="UP001321749">
    <property type="component" value="Unassembled WGS sequence"/>
</dbReference>
<feature type="compositionally biased region" description="Basic and acidic residues" evidence="1">
    <location>
        <begin position="46"/>
        <end position="57"/>
    </location>
</feature>
<dbReference type="EMBL" id="MU864940">
    <property type="protein sequence ID" value="KAK4465398.1"/>
    <property type="molecule type" value="Genomic_DNA"/>
</dbReference>
<feature type="compositionally biased region" description="Basic and acidic residues" evidence="1">
    <location>
        <begin position="145"/>
        <end position="171"/>
    </location>
</feature>
<feature type="compositionally biased region" description="Polar residues" evidence="1">
    <location>
        <begin position="102"/>
        <end position="111"/>
    </location>
</feature>
<reference evidence="2" key="1">
    <citation type="journal article" date="2023" name="Mol. Phylogenet. Evol.">
        <title>Genome-scale phylogeny and comparative genomics of the fungal order Sordariales.</title>
        <authorList>
            <person name="Hensen N."/>
            <person name="Bonometti L."/>
            <person name="Westerberg I."/>
            <person name="Brannstrom I.O."/>
            <person name="Guillou S."/>
            <person name="Cros-Aarteil S."/>
            <person name="Calhoun S."/>
            <person name="Haridas S."/>
            <person name="Kuo A."/>
            <person name="Mondo S."/>
            <person name="Pangilinan J."/>
            <person name="Riley R."/>
            <person name="LaButti K."/>
            <person name="Andreopoulos B."/>
            <person name="Lipzen A."/>
            <person name="Chen C."/>
            <person name="Yan M."/>
            <person name="Daum C."/>
            <person name="Ng V."/>
            <person name="Clum A."/>
            <person name="Steindorff A."/>
            <person name="Ohm R.A."/>
            <person name="Martin F."/>
            <person name="Silar P."/>
            <person name="Natvig D.O."/>
            <person name="Lalanne C."/>
            <person name="Gautier V."/>
            <person name="Ament-Velasquez S.L."/>
            <person name="Kruys A."/>
            <person name="Hutchinson M.I."/>
            <person name="Powell A.J."/>
            <person name="Barry K."/>
            <person name="Miller A.N."/>
            <person name="Grigoriev I.V."/>
            <person name="Debuchy R."/>
            <person name="Gladieux P."/>
            <person name="Hiltunen Thoren M."/>
            <person name="Johannesson H."/>
        </authorList>
    </citation>
    <scope>NUCLEOTIDE SEQUENCE</scope>
    <source>
        <strain evidence="2">PSN324</strain>
    </source>
</reference>
<feature type="region of interest" description="Disordered" evidence="1">
    <location>
        <begin position="1"/>
        <end position="238"/>
    </location>
</feature>
<reference evidence="2" key="2">
    <citation type="submission" date="2023-06" db="EMBL/GenBank/DDBJ databases">
        <authorList>
            <consortium name="Lawrence Berkeley National Laboratory"/>
            <person name="Mondo S.J."/>
            <person name="Hensen N."/>
            <person name="Bonometti L."/>
            <person name="Westerberg I."/>
            <person name="Brannstrom I.O."/>
            <person name="Guillou S."/>
            <person name="Cros-Aarteil S."/>
            <person name="Calhoun S."/>
            <person name="Haridas S."/>
            <person name="Kuo A."/>
            <person name="Pangilinan J."/>
            <person name="Riley R."/>
            <person name="Labutti K."/>
            <person name="Andreopoulos B."/>
            <person name="Lipzen A."/>
            <person name="Chen C."/>
            <person name="Yanf M."/>
            <person name="Daum C."/>
            <person name="Ng V."/>
            <person name="Clum A."/>
            <person name="Steindorff A."/>
            <person name="Ohm R."/>
            <person name="Martin F."/>
            <person name="Silar P."/>
            <person name="Natvig D."/>
            <person name="Lalanne C."/>
            <person name="Gautier V."/>
            <person name="Ament-Velasquez S.L."/>
            <person name="Kruys A."/>
            <person name="Hutchinson M.I."/>
            <person name="Powell A.J."/>
            <person name="Barry K."/>
            <person name="Miller A.N."/>
            <person name="Grigoriev I.V."/>
            <person name="Debuchy R."/>
            <person name="Gladieux P."/>
            <person name="Thoren M.H."/>
            <person name="Johannesson H."/>
        </authorList>
    </citation>
    <scope>NUCLEOTIDE SEQUENCE</scope>
    <source>
        <strain evidence="2">PSN324</strain>
    </source>
</reference>
<comment type="caution">
    <text evidence="2">The sequence shown here is derived from an EMBL/GenBank/DDBJ whole genome shotgun (WGS) entry which is preliminary data.</text>
</comment>
<sequence length="698" mass="78300">MRKLWPAKSEPQDDHPRVRHRILPTGPSQAANGARAIMRRLSQSRMRTESIEFDARRLSAPSPSAHSPSDPTDSNGRSSMTKSISDRLRQNSASTAREVHFSENQSSSNPSEMALAGTPPPQSARLFGRAARALKDPAALQRQQSRHEEKRPQSRDGKRPQSSDDQPEKRAISLHQTQRQASRRQGVMDWLDASAARTLPNPGIENNKPPANGTLPRSSDDAVSPRESSGRNGCDQDSLAERHELLQEILVLRETISQLSNAKSKCEAEFQGALESYDQSIFEREQNMKALKKKEAELALLRATHQEELRDLRSETVAKEGRFSQESASMRSELAWFKGQLQNAEERLKHERMSRENDIATLQANHEAEIQKAQRHFYELLEKQQLHFQDMEKHLQASYATQFDEQMRIHQARHEEAILLLKAKQGSTRQPLDSELGEMFKRLDMEIEVITYPGNLGSVSIPRGSPLDPTGLCVRQGNRAIPFLLKSVVWSIIREGFFSAPFGFGVFGHDEGGKKSLMELFHCWRRIYNPLEHNDGTDLDLDSFLHDQEANRWRSTTFSSIKSALGSCKIPSIPPLSFHEANKLTIRESIIKHLSEVVPAIPDGIEEKAEEIVSLAAKIALEIGISQASFWVSAPSSSESVQIGREFIDCEDDGVACGTVEEVELVVCPYFYKVGDGIKDFSTIKPIVSGKIYPRSSS</sequence>
<evidence type="ECO:0000313" key="2">
    <source>
        <dbReference type="EMBL" id="KAK4465398.1"/>
    </source>
</evidence>
<organism evidence="2 3">
    <name type="scientific">Cladorrhinum samala</name>
    <dbReference type="NCBI Taxonomy" id="585594"/>
    <lineage>
        <taxon>Eukaryota</taxon>
        <taxon>Fungi</taxon>
        <taxon>Dikarya</taxon>
        <taxon>Ascomycota</taxon>
        <taxon>Pezizomycotina</taxon>
        <taxon>Sordariomycetes</taxon>
        <taxon>Sordariomycetidae</taxon>
        <taxon>Sordariales</taxon>
        <taxon>Podosporaceae</taxon>
        <taxon>Cladorrhinum</taxon>
    </lineage>
</organism>
<name>A0AAV9HYG4_9PEZI</name>
<keyword evidence="3" id="KW-1185">Reference proteome</keyword>